<accession>A0A2Z2L8R9</accession>
<dbReference type="GO" id="GO:0006744">
    <property type="term" value="P:ubiquinone biosynthetic process"/>
    <property type="evidence" value="ECO:0007669"/>
    <property type="project" value="UniProtKB-UniPathway"/>
</dbReference>
<evidence type="ECO:0000256" key="6">
    <source>
        <dbReference type="ARBA" id="ARBA00023002"/>
    </source>
</evidence>
<protein>
    <submittedName>
        <fullName evidence="9">2-octaprenyl-3-methyl-6-methoxy-1,4-benzoquinol hydroxylase</fullName>
    </submittedName>
</protein>
<evidence type="ECO:0000313" key="9">
    <source>
        <dbReference type="EMBL" id="ASI48047.1"/>
    </source>
</evidence>
<dbReference type="InterPro" id="IPR018168">
    <property type="entry name" value="Ubi_Hdrlase_CS"/>
</dbReference>
<evidence type="ECO:0000256" key="3">
    <source>
        <dbReference type="ARBA" id="ARBA00005349"/>
    </source>
</evidence>
<dbReference type="OrthoDB" id="9796623at2"/>
<dbReference type="Pfam" id="PF01494">
    <property type="entry name" value="FAD_binding_3"/>
    <property type="match status" value="1"/>
</dbReference>
<dbReference type="SUPFAM" id="SSF51905">
    <property type="entry name" value="FAD/NAD(P)-binding domain"/>
    <property type="match status" value="1"/>
</dbReference>
<dbReference type="KEGG" id="aoh:AOV_04720"/>
<dbReference type="GO" id="GO:0004497">
    <property type="term" value="F:monooxygenase activity"/>
    <property type="evidence" value="ECO:0007669"/>
    <property type="project" value="UniProtKB-KW"/>
</dbReference>
<evidence type="ECO:0000256" key="1">
    <source>
        <dbReference type="ARBA" id="ARBA00001974"/>
    </source>
</evidence>
<dbReference type="RefSeq" id="WP_075139302.1">
    <property type="nucleotide sequence ID" value="NZ_CP015994.1"/>
</dbReference>
<dbReference type="PANTHER" id="PTHR43876:SF7">
    <property type="entry name" value="UBIQUINONE BIOSYNTHESIS MONOOXYGENASE COQ6, MITOCHONDRIAL"/>
    <property type="match status" value="1"/>
</dbReference>
<dbReference type="PROSITE" id="PS01304">
    <property type="entry name" value="UBIH"/>
    <property type="match status" value="1"/>
</dbReference>
<gene>
    <name evidence="9" type="primary">ubiH</name>
    <name evidence="9" type="ORF">AOV_04720</name>
</gene>
<keyword evidence="5" id="KW-0274">FAD</keyword>
<dbReference type="NCBIfam" id="TIGR01988">
    <property type="entry name" value="Ubi-OHases"/>
    <property type="match status" value="1"/>
</dbReference>
<keyword evidence="7" id="KW-0503">Monooxygenase</keyword>
<comment type="similarity">
    <text evidence="3">Belongs to the UbiH/COQ6 family.</text>
</comment>
<dbReference type="PANTHER" id="PTHR43876">
    <property type="entry name" value="UBIQUINONE BIOSYNTHESIS MONOOXYGENASE COQ6, MITOCHONDRIAL"/>
    <property type="match status" value="1"/>
</dbReference>
<evidence type="ECO:0000256" key="4">
    <source>
        <dbReference type="ARBA" id="ARBA00022630"/>
    </source>
</evidence>
<evidence type="ECO:0000313" key="10">
    <source>
        <dbReference type="Proteomes" id="UP000259762"/>
    </source>
</evidence>
<name>A0A2Z2L8R9_9RICK</name>
<reference evidence="9 10" key="2">
    <citation type="journal article" date="2019" name="BMC Genomics">
        <title>The Anaplasma ovis genome reveals a high proportion of pseudogenes.</title>
        <authorList>
            <person name="Liu Z."/>
            <person name="Peasley A.M."/>
            <person name="Yang J."/>
            <person name="Li Y."/>
            <person name="Guan G."/>
            <person name="Luo J."/>
            <person name="Yin H."/>
            <person name="Brayton K.A."/>
        </authorList>
    </citation>
    <scope>NUCLEOTIDE SEQUENCE [LARGE SCALE GENOMIC DNA]</scope>
    <source>
        <strain evidence="9 10">Haibei</strain>
    </source>
</reference>
<dbReference type="InterPro" id="IPR010971">
    <property type="entry name" value="UbiH/COQ6"/>
</dbReference>
<comment type="pathway">
    <text evidence="2">Cofactor biosynthesis; ubiquinone biosynthesis.</text>
</comment>
<dbReference type="EMBL" id="CP015994">
    <property type="protein sequence ID" value="ASI48047.1"/>
    <property type="molecule type" value="Genomic_DNA"/>
</dbReference>
<dbReference type="GO" id="GO:0071949">
    <property type="term" value="F:FAD binding"/>
    <property type="evidence" value="ECO:0007669"/>
    <property type="project" value="InterPro"/>
</dbReference>
<proteinExistence type="inferred from homology"/>
<feature type="domain" description="FAD-binding" evidence="8">
    <location>
        <begin position="5"/>
        <end position="310"/>
    </location>
</feature>
<dbReference type="InterPro" id="IPR002938">
    <property type="entry name" value="FAD-bd"/>
</dbReference>
<evidence type="ECO:0000256" key="7">
    <source>
        <dbReference type="ARBA" id="ARBA00023033"/>
    </source>
</evidence>
<evidence type="ECO:0000259" key="8">
    <source>
        <dbReference type="Pfam" id="PF01494"/>
    </source>
</evidence>
<sequence>MVSYYDVVILGGGVSGILGGIGLTERGIGVAVIEHRDNILSNLDHRVFAISKRSKDILDRFGIWKEGGNCCPIEDILIFDGNSSSTVHYNHKLVGNDPMGYVISGKELSLMLQCKAHKFNHITSTSYSTTEVRDGFIETSLLDGRKTSSRLVICAEGRGSRFLRKSHIRTLRYDYRQSCITCNVQHERHHRNIAIEHFFQGGPLAILPMYGGYHSSIVWTEKPEIAQMLLRLPVKEFEIELYRKCGEHTGYIEISGHRSCHQISMVLAERQYSKRSLLVGDALHSIHPVAGQGLNIGIRDVEAVVEILGEYHSLGSDIGQEFILEEIEKRRSLDNYSMAAITTAINSIFSSTSIIPKVVRSVAMSIVEMSPYIKKKLIAHAMGVSTIY</sequence>
<dbReference type="AlphaFoldDB" id="A0A2Z2L8R9"/>
<dbReference type="UniPathway" id="UPA00232"/>
<organism evidence="9 10">
    <name type="scientific">Anaplasma ovis str. Haibei</name>
    <dbReference type="NCBI Taxonomy" id="1248439"/>
    <lineage>
        <taxon>Bacteria</taxon>
        <taxon>Pseudomonadati</taxon>
        <taxon>Pseudomonadota</taxon>
        <taxon>Alphaproteobacteria</taxon>
        <taxon>Rickettsiales</taxon>
        <taxon>Anaplasmataceae</taxon>
        <taxon>Anaplasma</taxon>
    </lineage>
</organism>
<keyword evidence="10" id="KW-1185">Reference proteome</keyword>
<dbReference type="InterPro" id="IPR051205">
    <property type="entry name" value="UbiH/COQ6_monooxygenase"/>
</dbReference>
<keyword evidence="4" id="KW-0285">Flavoprotein</keyword>
<dbReference type="GO" id="GO:0016705">
    <property type="term" value="F:oxidoreductase activity, acting on paired donors, with incorporation or reduction of molecular oxygen"/>
    <property type="evidence" value="ECO:0007669"/>
    <property type="project" value="InterPro"/>
</dbReference>
<dbReference type="Proteomes" id="UP000259762">
    <property type="component" value="Chromosome"/>
</dbReference>
<evidence type="ECO:0000256" key="2">
    <source>
        <dbReference type="ARBA" id="ARBA00004749"/>
    </source>
</evidence>
<dbReference type="Gene3D" id="3.50.50.60">
    <property type="entry name" value="FAD/NAD(P)-binding domain"/>
    <property type="match status" value="2"/>
</dbReference>
<dbReference type="InterPro" id="IPR036188">
    <property type="entry name" value="FAD/NAD-bd_sf"/>
</dbReference>
<comment type="cofactor">
    <cofactor evidence="1">
        <name>FAD</name>
        <dbReference type="ChEBI" id="CHEBI:57692"/>
    </cofactor>
</comment>
<dbReference type="PRINTS" id="PR00420">
    <property type="entry name" value="RNGMNOXGNASE"/>
</dbReference>
<evidence type="ECO:0000256" key="5">
    <source>
        <dbReference type="ARBA" id="ARBA00022827"/>
    </source>
</evidence>
<keyword evidence="6" id="KW-0560">Oxidoreductase</keyword>
<reference evidence="10" key="1">
    <citation type="submission" date="2018-06" db="EMBL/GenBank/DDBJ databases">
        <title>The Anaplasma ovis genome reveals a high proportion of pseudogenes.</title>
        <authorList>
            <person name="Liu Z."/>
            <person name="Peasley A.M."/>
            <person name="Yang J."/>
            <person name="Li Y."/>
            <person name="Guan G."/>
            <person name="Luo J."/>
            <person name="Yin H."/>
            <person name="Brayton K.A."/>
        </authorList>
    </citation>
    <scope>NUCLEOTIDE SEQUENCE [LARGE SCALE GENOMIC DNA]</scope>
    <source>
        <strain evidence="10">Haibei</strain>
    </source>
</reference>